<evidence type="ECO:0000256" key="3">
    <source>
        <dbReference type="ARBA" id="ARBA00040516"/>
    </source>
</evidence>
<evidence type="ECO:0000256" key="1">
    <source>
        <dbReference type="ARBA" id="ARBA00023002"/>
    </source>
</evidence>
<dbReference type="Gene3D" id="2.40.30.10">
    <property type="entry name" value="Translation factors"/>
    <property type="match status" value="1"/>
</dbReference>
<proteinExistence type="predicted"/>
<evidence type="ECO:0000313" key="6">
    <source>
        <dbReference type="Proteomes" id="UP000037460"/>
    </source>
</evidence>
<comment type="caution">
    <text evidence="5">The sequence shown here is derived from an EMBL/GenBank/DDBJ whole genome shotgun (WGS) entry which is preliminary data.</text>
</comment>
<sequence>MRRLFMCARRRGISSSATRPTHLEQTAHEPRVGTQAWATITRLTQLSPTTTALQLMLDNDGTGEPASRFTFVPGQWVDFYIPQIDVVGGYSITSLPSELPILELAVKASAHPPAAWCTGRAKVGDKVGVRVGGSFVLRPAPSNLFVAGGVGINPLFGMLRQLFELPEGTSKAVLLYTARTRDELVFAEELQALAQRQPERTRFWLRATREPAGALDGGATAAPGVAGLGAGGRLCELDLEEALRWLGCEPSAVREGRGVPWRAESRAREPGPGGAGCATGRLGAYVCGPPRMTDETVAALRRMGVAEVYLEKWW</sequence>
<dbReference type="PANTHER" id="PTHR46505:SF1">
    <property type="entry name" value="OXIDOREDUCTASE NAD-BINDING DOMAIN-CONTAINING PROTEIN 1"/>
    <property type="match status" value="1"/>
</dbReference>
<keyword evidence="2" id="KW-0520">NAD</keyword>
<dbReference type="Gene3D" id="3.40.50.80">
    <property type="entry name" value="Nucleotide-binding domain of ferredoxin-NADP reductase (FNR) module"/>
    <property type="match status" value="1"/>
</dbReference>
<reference evidence="6" key="1">
    <citation type="journal article" date="2015" name="PLoS Genet.">
        <title>Genome Sequence and Transcriptome Analyses of Chrysochromulina tobin: Metabolic Tools for Enhanced Algal Fitness in the Prominent Order Prymnesiales (Haptophyceae).</title>
        <authorList>
            <person name="Hovde B.T."/>
            <person name="Deodato C.R."/>
            <person name="Hunsperger H.M."/>
            <person name="Ryken S.A."/>
            <person name="Yost W."/>
            <person name="Jha R.K."/>
            <person name="Patterson J."/>
            <person name="Monnat R.J. Jr."/>
            <person name="Barlow S.B."/>
            <person name="Starkenburg S.R."/>
            <person name="Cattolico R.A."/>
        </authorList>
    </citation>
    <scope>NUCLEOTIDE SEQUENCE</scope>
    <source>
        <strain evidence="6">CCMP291</strain>
    </source>
</reference>
<dbReference type="EMBL" id="JWZX01000346">
    <property type="protein sequence ID" value="KOO53180.1"/>
    <property type="molecule type" value="Genomic_DNA"/>
</dbReference>
<evidence type="ECO:0000259" key="4">
    <source>
        <dbReference type="PROSITE" id="PS51384"/>
    </source>
</evidence>
<dbReference type="InterPro" id="IPR052128">
    <property type="entry name" value="Oxidoreductase_NAD-binding"/>
</dbReference>
<evidence type="ECO:0000256" key="2">
    <source>
        <dbReference type="ARBA" id="ARBA00023027"/>
    </source>
</evidence>
<dbReference type="InterPro" id="IPR039261">
    <property type="entry name" value="FNR_nucleotide-bd"/>
</dbReference>
<feature type="domain" description="FAD-binding FR-type" evidence="4">
    <location>
        <begin position="33"/>
        <end position="148"/>
    </location>
</feature>
<dbReference type="AlphaFoldDB" id="A0A0M0LQ37"/>
<dbReference type="SUPFAM" id="SSF63380">
    <property type="entry name" value="Riboflavin synthase domain-like"/>
    <property type="match status" value="1"/>
</dbReference>
<evidence type="ECO:0000313" key="5">
    <source>
        <dbReference type="EMBL" id="KOO53180.1"/>
    </source>
</evidence>
<keyword evidence="1" id="KW-0560">Oxidoreductase</keyword>
<dbReference type="PRINTS" id="PR00410">
    <property type="entry name" value="PHEHYDRXLASE"/>
</dbReference>
<dbReference type="InterPro" id="IPR017927">
    <property type="entry name" value="FAD-bd_FR_type"/>
</dbReference>
<accession>A0A0M0LQ37</accession>
<dbReference type="SUPFAM" id="SSF52343">
    <property type="entry name" value="Ferredoxin reductase-like, C-terminal NADP-linked domain"/>
    <property type="match status" value="1"/>
</dbReference>
<protein>
    <recommendedName>
        <fullName evidence="3">Oxidoreductase NAD-binding domain-containing protein 1</fullName>
    </recommendedName>
</protein>
<dbReference type="PROSITE" id="PS51384">
    <property type="entry name" value="FAD_FR"/>
    <property type="match status" value="1"/>
</dbReference>
<name>A0A0M0LQ37_9EUKA</name>
<dbReference type="Proteomes" id="UP000037460">
    <property type="component" value="Unassembled WGS sequence"/>
</dbReference>
<dbReference type="InterPro" id="IPR001433">
    <property type="entry name" value="OxRdtase_FAD/NAD-bd"/>
</dbReference>
<dbReference type="Pfam" id="PF00175">
    <property type="entry name" value="NAD_binding_1"/>
    <property type="match status" value="1"/>
</dbReference>
<dbReference type="InterPro" id="IPR017938">
    <property type="entry name" value="Riboflavin_synthase-like_b-brl"/>
</dbReference>
<gene>
    <name evidence="5" type="ORF">Ctob_015605</name>
</gene>
<dbReference type="GO" id="GO:0016491">
    <property type="term" value="F:oxidoreductase activity"/>
    <property type="evidence" value="ECO:0007669"/>
    <property type="project" value="UniProtKB-KW"/>
</dbReference>
<dbReference type="OrthoDB" id="436496at2759"/>
<keyword evidence="6" id="KW-1185">Reference proteome</keyword>
<dbReference type="GO" id="GO:0005739">
    <property type="term" value="C:mitochondrion"/>
    <property type="evidence" value="ECO:0007669"/>
    <property type="project" value="TreeGrafter"/>
</dbReference>
<dbReference type="CDD" id="cd00322">
    <property type="entry name" value="FNR_like"/>
    <property type="match status" value="1"/>
</dbReference>
<organism evidence="5 6">
    <name type="scientific">Chrysochromulina tobinii</name>
    <dbReference type="NCBI Taxonomy" id="1460289"/>
    <lineage>
        <taxon>Eukaryota</taxon>
        <taxon>Haptista</taxon>
        <taxon>Haptophyta</taxon>
        <taxon>Prymnesiophyceae</taxon>
        <taxon>Prymnesiales</taxon>
        <taxon>Chrysochromulinaceae</taxon>
        <taxon>Chrysochromulina</taxon>
    </lineage>
</organism>
<dbReference type="PANTHER" id="PTHR46505">
    <property type="entry name" value="OXIDOREDUCTASE NAD-BINDING DOMAIN-CONTAINING PROTEIN 1"/>
    <property type="match status" value="1"/>
</dbReference>